<dbReference type="OrthoDB" id="10258955at2759"/>
<dbReference type="InterPro" id="IPR011059">
    <property type="entry name" value="Metal-dep_hydrolase_composite"/>
</dbReference>
<comment type="caution">
    <text evidence="4">The sequence shown here is derived from an EMBL/GenBank/DDBJ whole genome shotgun (WGS) entry which is preliminary data.</text>
</comment>
<dbReference type="InterPro" id="IPR006680">
    <property type="entry name" value="Amidohydro-rel"/>
</dbReference>
<keyword evidence="2" id="KW-0472">Membrane</keyword>
<reference evidence="4 5" key="1">
    <citation type="submission" date="2020-12" db="EMBL/GenBank/DDBJ databases">
        <title>Metabolic potential, ecology and presence of endohyphal bacteria is reflected in genomic diversity of Mucoromycotina.</title>
        <authorList>
            <person name="Muszewska A."/>
            <person name="Okrasinska A."/>
            <person name="Steczkiewicz K."/>
            <person name="Drgas O."/>
            <person name="Orlowska M."/>
            <person name="Perlinska-Lenart U."/>
            <person name="Aleksandrzak-Piekarczyk T."/>
            <person name="Szatraj K."/>
            <person name="Zielenkiewicz U."/>
            <person name="Pilsyk S."/>
            <person name="Malc E."/>
            <person name="Mieczkowski P."/>
            <person name="Kruszewska J.S."/>
            <person name="Biernat P."/>
            <person name="Pawlowska J."/>
        </authorList>
    </citation>
    <scope>NUCLEOTIDE SEQUENCE [LARGE SCALE GENOMIC DNA]</scope>
    <source>
        <strain evidence="4 5">CBS 142.35</strain>
    </source>
</reference>
<dbReference type="Proteomes" id="UP000646827">
    <property type="component" value="Unassembled WGS sequence"/>
</dbReference>
<dbReference type="PANTHER" id="PTHR43668">
    <property type="entry name" value="ALLANTOINASE"/>
    <property type="match status" value="1"/>
</dbReference>
<evidence type="ECO:0000256" key="1">
    <source>
        <dbReference type="SAM" id="MobiDB-lite"/>
    </source>
</evidence>
<protein>
    <recommendedName>
        <fullName evidence="3">Amidohydrolase-related domain-containing protein</fullName>
    </recommendedName>
</protein>
<dbReference type="InterPro" id="IPR032466">
    <property type="entry name" value="Metal_Hydrolase"/>
</dbReference>
<feature type="compositionally biased region" description="Low complexity" evidence="1">
    <location>
        <begin position="25"/>
        <end position="40"/>
    </location>
</feature>
<dbReference type="CDD" id="cd01309">
    <property type="entry name" value="Met_dep_hydrolase_C"/>
    <property type="match status" value="1"/>
</dbReference>
<dbReference type="GO" id="GO:0004038">
    <property type="term" value="F:allantoinase activity"/>
    <property type="evidence" value="ECO:0007669"/>
    <property type="project" value="TreeGrafter"/>
</dbReference>
<dbReference type="Gene3D" id="2.30.40.10">
    <property type="entry name" value="Urease, subunit C, domain 1"/>
    <property type="match status" value="1"/>
</dbReference>
<evidence type="ECO:0000313" key="4">
    <source>
        <dbReference type="EMBL" id="KAG2221768.1"/>
    </source>
</evidence>
<accession>A0A8H7VMD0</accession>
<gene>
    <name evidence="4" type="ORF">INT45_003408</name>
</gene>
<dbReference type="EMBL" id="JAEPRB010000100">
    <property type="protein sequence ID" value="KAG2221768.1"/>
    <property type="molecule type" value="Genomic_DNA"/>
</dbReference>
<dbReference type="PANTHER" id="PTHR43668:SF5">
    <property type="entry name" value="AMIDOHYDROLASE 3 DOMAIN-CONTAINING PROTEIN"/>
    <property type="match status" value="1"/>
</dbReference>
<dbReference type="SUPFAM" id="SSF51338">
    <property type="entry name" value="Composite domain of metallo-dependent hydrolases"/>
    <property type="match status" value="1"/>
</dbReference>
<organism evidence="4 5">
    <name type="scientific">Circinella minor</name>
    <dbReference type="NCBI Taxonomy" id="1195481"/>
    <lineage>
        <taxon>Eukaryota</taxon>
        <taxon>Fungi</taxon>
        <taxon>Fungi incertae sedis</taxon>
        <taxon>Mucoromycota</taxon>
        <taxon>Mucoromycotina</taxon>
        <taxon>Mucoromycetes</taxon>
        <taxon>Mucorales</taxon>
        <taxon>Lichtheimiaceae</taxon>
        <taxon>Circinella</taxon>
    </lineage>
</organism>
<evidence type="ECO:0000259" key="3">
    <source>
        <dbReference type="Pfam" id="PF01979"/>
    </source>
</evidence>
<keyword evidence="2" id="KW-1133">Transmembrane helix</keyword>
<dbReference type="SUPFAM" id="SSF51556">
    <property type="entry name" value="Metallo-dependent hydrolases"/>
    <property type="match status" value="1"/>
</dbReference>
<keyword evidence="5" id="KW-1185">Reference proteome</keyword>
<sequence length="983" mass="106942">MSARKQGYDAIPVNENDNENSAQPSNSSSTNLLGNNSNGLNDDATPWDKIKQYDYKQLLKQRLGYVLCALVILCLVVGFIIALFLPDDYSEQLPLPNRNHIKAPIKAGIPESALLEGLAKCEAIQRSKPINRPDTKRKNPRATADVQPVLLKNAIVWDGEGQILKDVDILLQNGVIAKIEQNINVSEDMDIKIIDVGGHVVSPGIVDMHSHLGLYSWPYLAGSMEVNEATSPLTPFVRSLDAFNPNDKAIKIVASGGVTTALVLPGSANQMGGEAFVFKLRPVATTSNEDMLIQAGIDEEIDAKWRWMKMACGENPKNFYGKFGRMPKTRMGEAYLFRQRLDDARSLLNAQNDWCSAAQNIDPETSRLETRFPEELKLESLVALLRGDVLLNVHCYETHDIEAMIRHSIEFNFTISAFHHALDAYLIPDIIKRARNNITIATFADHWGYKKEAFQASPFSPKILYEAGLPVALKSDHPVLNSQHLVFEAAKSSHYGLPPQEAFKAVTSVPANAIGLGHRVGSLKVGYDADVVIWDREPLALGATPLQVFIDGVPLFDEKPISPVVDKKTYTTTTTSEQMENVVDLSSVASQQKSAMFTNVGRVILGNDVDVDGPVQVLVHNGEIICTAQDCSDTVITSSTDEPLTHVDVQGGYIIPGLIAVGSKLGLTEIPSEGSTGDGIVKPSSSHNPKDIVQAIDGIKLSTRHLEEAYKGGVLTAISAPMSKNVVVGISAAFKTGADSLLTQGALIEPQVALHLQIGDNVKSDSFSTVSSQIAYIRQVLSEHKTNDNYFGKAARGEIPTIISVNNKDEIASIILLKQQSFPKARFVIMGGAESHLVAKHLAEANIPVILRPHLCTPSQFDSLHCLTGAPLTNGTAAHVLHQHGVKIGLGVSDDGLARNLAWDAGWLSATSPSSEGTITEADAIRFVTSNLQEIFGLVRENNVAINNEKKNIDEFVIWSGNPLELHSRPLLFHSKHAGMHKL</sequence>
<dbReference type="Gene3D" id="3.20.20.140">
    <property type="entry name" value="Metal-dependent hydrolases"/>
    <property type="match status" value="2"/>
</dbReference>
<feature type="domain" description="Amidohydrolase-related" evidence="3">
    <location>
        <begin position="464"/>
        <end position="552"/>
    </location>
</feature>
<proteinExistence type="predicted"/>
<evidence type="ECO:0000256" key="2">
    <source>
        <dbReference type="SAM" id="Phobius"/>
    </source>
</evidence>
<evidence type="ECO:0000313" key="5">
    <source>
        <dbReference type="Proteomes" id="UP000646827"/>
    </source>
</evidence>
<dbReference type="GO" id="GO:0005737">
    <property type="term" value="C:cytoplasm"/>
    <property type="evidence" value="ECO:0007669"/>
    <property type="project" value="TreeGrafter"/>
</dbReference>
<feature type="region of interest" description="Disordered" evidence="1">
    <location>
        <begin position="1"/>
        <end position="40"/>
    </location>
</feature>
<dbReference type="Pfam" id="PF01979">
    <property type="entry name" value="Amidohydro_1"/>
    <property type="match status" value="1"/>
</dbReference>
<dbReference type="InterPro" id="IPR050138">
    <property type="entry name" value="DHOase/Allantoinase_Hydrolase"/>
</dbReference>
<dbReference type="GO" id="GO:0006145">
    <property type="term" value="P:purine nucleobase catabolic process"/>
    <property type="evidence" value="ECO:0007669"/>
    <property type="project" value="TreeGrafter"/>
</dbReference>
<keyword evidence="2" id="KW-0812">Transmembrane</keyword>
<name>A0A8H7VMD0_9FUNG</name>
<feature type="transmembrane region" description="Helical" evidence="2">
    <location>
        <begin position="63"/>
        <end position="85"/>
    </location>
</feature>
<dbReference type="AlphaFoldDB" id="A0A8H7VMD0"/>